<dbReference type="AlphaFoldDB" id="A0A391PF61"/>
<name>A0A391PF61_9FIRM</name>
<feature type="chain" id="PRO_5017319733" description="DUF5104 domain-containing protein" evidence="1">
    <location>
        <begin position="27"/>
        <end position="387"/>
    </location>
</feature>
<protein>
    <recommendedName>
        <fullName evidence="4">DUF5104 domain-containing protein</fullName>
    </recommendedName>
</protein>
<dbReference type="InterPro" id="IPR045714">
    <property type="entry name" value="DUF6070"/>
</dbReference>
<accession>A0A391PF61</accession>
<dbReference type="EMBL" id="BHGK01000001">
    <property type="protein sequence ID" value="GCA68333.1"/>
    <property type="molecule type" value="Genomic_DNA"/>
</dbReference>
<dbReference type="Pfam" id="PF19546">
    <property type="entry name" value="DUF6070"/>
    <property type="match status" value="1"/>
</dbReference>
<evidence type="ECO:0008006" key="4">
    <source>
        <dbReference type="Google" id="ProtNLM"/>
    </source>
</evidence>
<gene>
    <name evidence="2" type="ORF">KGMB01110_27690</name>
</gene>
<dbReference type="PROSITE" id="PS51257">
    <property type="entry name" value="PROKAR_LIPOPROTEIN"/>
    <property type="match status" value="1"/>
</dbReference>
<feature type="signal peptide" evidence="1">
    <location>
        <begin position="1"/>
        <end position="26"/>
    </location>
</feature>
<evidence type="ECO:0000313" key="2">
    <source>
        <dbReference type="EMBL" id="GCA68333.1"/>
    </source>
</evidence>
<keyword evidence="3" id="KW-1185">Reference proteome</keyword>
<proteinExistence type="predicted"/>
<evidence type="ECO:0000256" key="1">
    <source>
        <dbReference type="SAM" id="SignalP"/>
    </source>
</evidence>
<sequence>MKAMKKYSVILICLLCLIFGVSCSKKEDTAEKNQEQTKSYQTVGDLEISEKEQEKISEDLLKAAEVYSEQFKDTELLDETGISAVVSALGENGYCAIDEENQLNMVNADQLESFLSSLKAEKNEEAVVYLVGDSGELVRLDFYARGGSLVYIRTVAKWNERKKPEITYMGGFEAKSWKYTDRGYLFFEKKQAAGYDGETPYSMIRVSQISEENRQAAATYIENIGYLNQNLFTSDWTEADFSGLDLMDLYEYLYADLYGKHFDADAYQDGIPKEEFEAVFQHYFRISSEKIQELVPFDAEKQMYQWEEREGADYTSARSLDPEVTEIKDNGDGTLTLTVAVVWAEKETDQAFVHKLTVRPLSDGSYQYVSNEVEDSEDNLIPESPGN</sequence>
<evidence type="ECO:0000313" key="3">
    <source>
        <dbReference type="Proteomes" id="UP000265643"/>
    </source>
</evidence>
<dbReference type="Proteomes" id="UP000265643">
    <property type="component" value="Unassembled WGS sequence"/>
</dbReference>
<reference evidence="3" key="1">
    <citation type="submission" date="2018-09" db="EMBL/GenBank/DDBJ databases">
        <title>Draft Genome Sequence of Mediterraneibacter sp. KCTC 15684.</title>
        <authorList>
            <person name="Kim J.S."/>
            <person name="Han K.I."/>
            <person name="Suh M.K."/>
            <person name="Lee K.C."/>
            <person name="Eom M.K."/>
            <person name="Lee J.H."/>
            <person name="Park S.H."/>
            <person name="Kang S.W."/>
            <person name="Park J.E."/>
            <person name="Oh B.S."/>
            <person name="Yu S.Y."/>
            <person name="Choi S.H."/>
            <person name="Lee D.H."/>
            <person name="Yoon H."/>
            <person name="Kim B."/>
            <person name="Yang S.J."/>
            <person name="Lee J.S."/>
        </authorList>
    </citation>
    <scope>NUCLEOTIDE SEQUENCE [LARGE SCALE GENOMIC DNA]</scope>
    <source>
        <strain evidence="3">KCTC 15684</strain>
    </source>
</reference>
<organism evidence="2 3">
    <name type="scientific">Mediterraneibacter butyricigenes</name>
    <dbReference type="NCBI Taxonomy" id="2316025"/>
    <lineage>
        <taxon>Bacteria</taxon>
        <taxon>Bacillati</taxon>
        <taxon>Bacillota</taxon>
        <taxon>Clostridia</taxon>
        <taxon>Lachnospirales</taxon>
        <taxon>Lachnospiraceae</taxon>
        <taxon>Mediterraneibacter</taxon>
    </lineage>
</organism>
<keyword evidence="1" id="KW-0732">Signal</keyword>
<comment type="caution">
    <text evidence="2">The sequence shown here is derived from an EMBL/GenBank/DDBJ whole genome shotgun (WGS) entry which is preliminary data.</text>
</comment>